<dbReference type="NCBIfam" id="TIGR00654">
    <property type="entry name" value="PhzF_family"/>
    <property type="match status" value="1"/>
</dbReference>
<dbReference type="AlphaFoldDB" id="A0A8J2YS09"/>
<dbReference type="RefSeq" id="WP_189044017.1">
    <property type="nucleotide sequence ID" value="NZ_BMJQ01000003.1"/>
</dbReference>
<feature type="active site" evidence="2">
    <location>
        <position position="47"/>
    </location>
</feature>
<comment type="caution">
    <text evidence="3">The sequence shown here is derived from an EMBL/GenBank/DDBJ whole genome shotgun (WGS) entry which is preliminary data.</text>
</comment>
<dbReference type="PIRSF" id="PIRSF016184">
    <property type="entry name" value="PhzC_PhzF"/>
    <property type="match status" value="1"/>
</dbReference>
<protein>
    <submittedName>
        <fullName evidence="3">Phenazine biosynthesis protein PhzF</fullName>
    </submittedName>
</protein>
<comment type="similarity">
    <text evidence="1">Belongs to the PhzF family.</text>
</comment>
<dbReference type="SUPFAM" id="SSF54506">
    <property type="entry name" value="Diaminopimelate epimerase-like"/>
    <property type="match status" value="1"/>
</dbReference>
<dbReference type="EMBL" id="BMJQ01000003">
    <property type="protein sequence ID" value="GGF09903.1"/>
    <property type="molecule type" value="Genomic_DNA"/>
</dbReference>
<dbReference type="Pfam" id="PF02567">
    <property type="entry name" value="PhzC-PhzF"/>
    <property type="match status" value="1"/>
</dbReference>
<name>A0A8J2YS09_9PROT</name>
<evidence type="ECO:0000313" key="4">
    <source>
        <dbReference type="Proteomes" id="UP000646365"/>
    </source>
</evidence>
<gene>
    <name evidence="3" type="ORF">GCM10011611_14290</name>
</gene>
<keyword evidence="4" id="KW-1185">Reference proteome</keyword>
<reference evidence="3" key="1">
    <citation type="journal article" date="2014" name="Int. J. Syst. Evol. Microbiol.">
        <title>Complete genome sequence of Corynebacterium casei LMG S-19264T (=DSM 44701T), isolated from a smear-ripened cheese.</title>
        <authorList>
            <consortium name="US DOE Joint Genome Institute (JGI-PGF)"/>
            <person name="Walter F."/>
            <person name="Albersmeier A."/>
            <person name="Kalinowski J."/>
            <person name="Ruckert C."/>
        </authorList>
    </citation>
    <scope>NUCLEOTIDE SEQUENCE</scope>
    <source>
        <strain evidence="3">CGMCC 1.15725</strain>
    </source>
</reference>
<evidence type="ECO:0000313" key="3">
    <source>
        <dbReference type="EMBL" id="GGF09903.1"/>
    </source>
</evidence>
<dbReference type="GO" id="GO:0005737">
    <property type="term" value="C:cytoplasm"/>
    <property type="evidence" value="ECO:0007669"/>
    <property type="project" value="TreeGrafter"/>
</dbReference>
<accession>A0A8J2YS09</accession>
<evidence type="ECO:0000256" key="2">
    <source>
        <dbReference type="PIRSR" id="PIRSR016184-1"/>
    </source>
</evidence>
<dbReference type="Proteomes" id="UP000646365">
    <property type="component" value="Unassembled WGS sequence"/>
</dbReference>
<dbReference type="Gene3D" id="3.10.310.10">
    <property type="entry name" value="Diaminopimelate Epimerase, Chain A, domain 1"/>
    <property type="match status" value="2"/>
</dbReference>
<sequence>MSEYGYLTADVFTDQPFGGNPLAMFPEAKGLAAETMQRLAAEFNLSETVFVLPPGDPAHTARLRIFTPAVELPFAGHPTVGTALILAETGRLGAIDRRRDIVLEEGAGPVPVTIERDAAGRLKATLTSPVVPSRRPESFDAAQFAAAVGLDEAALEPGVPGAIFNVGVSFAILPVRPERLAAARLDLGLWRRHFADTPAQHFYLAALDDWALGRTARVRMFAPAMGVMEDPATGAAAAAFTGFLAAHQHPADGVARWILSQGAEIGRPSEIEISADIVGGTLKAARVGGTAVLMSRGSFDLPS</sequence>
<dbReference type="InterPro" id="IPR003719">
    <property type="entry name" value="Phenazine_PhzF-like"/>
</dbReference>
<dbReference type="GO" id="GO:0016853">
    <property type="term" value="F:isomerase activity"/>
    <property type="evidence" value="ECO:0007669"/>
    <property type="project" value="TreeGrafter"/>
</dbReference>
<evidence type="ECO:0000256" key="1">
    <source>
        <dbReference type="ARBA" id="ARBA00008270"/>
    </source>
</evidence>
<organism evidence="3 4">
    <name type="scientific">Aliidongia dinghuensis</name>
    <dbReference type="NCBI Taxonomy" id="1867774"/>
    <lineage>
        <taxon>Bacteria</taxon>
        <taxon>Pseudomonadati</taxon>
        <taxon>Pseudomonadota</taxon>
        <taxon>Alphaproteobacteria</taxon>
        <taxon>Rhodospirillales</taxon>
        <taxon>Dongiaceae</taxon>
        <taxon>Aliidongia</taxon>
    </lineage>
</organism>
<reference evidence="3" key="2">
    <citation type="submission" date="2020-09" db="EMBL/GenBank/DDBJ databases">
        <authorList>
            <person name="Sun Q."/>
            <person name="Zhou Y."/>
        </authorList>
    </citation>
    <scope>NUCLEOTIDE SEQUENCE</scope>
    <source>
        <strain evidence="3">CGMCC 1.15725</strain>
    </source>
</reference>
<dbReference type="PANTHER" id="PTHR13774:SF32">
    <property type="entry name" value="ANTISENSE-ENHANCING SEQUENCE 1"/>
    <property type="match status" value="1"/>
</dbReference>
<dbReference type="PANTHER" id="PTHR13774">
    <property type="entry name" value="PHENAZINE BIOSYNTHESIS PROTEIN"/>
    <property type="match status" value="1"/>
</dbReference>
<proteinExistence type="inferred from homology"/>